<dbReference type="InterPro" id="IPR003695">
    <property type="entry name" value="Ppx_GppA_N"/>
</dbReference>
<gene>
    <name evidence="3" type="primary">ppx1</name>
    <name evidence="3" type="ORF">GCM10011503_07010</name>
</gene>
<dbReference type="PANTHER" id="PTHR30005">
    <property type="entry name" value="EXOPOLYPHOSPHATASE"/>
    <property type="match status" value="1"/>
</dbReference>
<evidence type="ECO:0000259" key="1">
    <source>
        <dbReference type="Pfam" id="PF02541"/>
    </source>
</evidence>
<dbReference type="InterPro" id="IPR050273">
    <property type="entry name" value="GppA/Ppx_hydrolase"/>
</dbReference>
<organism evidence="3 4">
    <name type="scientific">Henriciella pelagia</name>
    <dbReference type="NCBI Taxonomy" id="1977912"/>
    <lineage>
        <taxon>Bacteria</taxon>
        <taxon>Pseudomonadati</taxon>
        <taxon>Pseudomonadota</taxon>
        <taxon>Alphaproteobacteria</taxon>
        <taxon>Hyphomonadales</taxon>
        <taxon>Hyphomonadaceae</taxon>
        <taxon>Henriciella</taxon>
    </lineage>
</organism>
<dbReference type="SUPFAM" id="SSF53067">
    <property type="entry name" value="Actin-like ATPase domain"/>
    <property type="match status" value="2"/>
</dbReference>
<proteinExistence type="predicted"/>
<feature type="domain" description="Exopolyphosphatase C-terminal" evidence="2">
    <location>
        <begin position="354"/>
        <end position="488"/>
    </location>
</feature>
<evidence type="ECO:0000259" key="2">
    <source>
        <dbReference type="Pfam" id="PF21697"/>
    </source>
</evidence>
<sequence length="503" mass="54687">MLRSLSPEKSAVVDIGSNSVRLVIYEVTGSAALPYFNEKVLAGLGRGLPETGRLSPEGVNQAIAALRRFRAILTGLNVNEVIAVATAAVREAADGPEFARRAATELGAKLRILSGADEGRLSSLGVRVGFDMPDGIVGDLGGSSLEFQRITPAGQDGLGETHPLGPFSLSMSDDTRIADHRKAIRRVLRQSDILKSGARRLYAVGGSWRALASVHIELTAYPLGILHGYRMNGSAIRLLTREILSIQRDKDMASRVSSIVGRRFDTIIHAALVLDEVFDAGEFKEVVISANGLRDGVLFDQRDQVLFESTGSPAGDPLLDGTAAFLRLDKSQYEFGLALYEFVRPVLPKSVAKQRIFRAACLMADCGGRFHPDHRADMAYYLILRSPIRSMSHEDRVLLAHATGARYTHKFQRPKAFTRLGRDSDDHLARVMGAAMRLGAVYSGRTAPLLKQIRLRTTKSKLVLDVVPGCQDMVSATVQKRLSQLASIMDLNPEVSVLESASS</sequence>
<keyword evidence="4" id="KW-1185">Reference proteome</keyword>
<dbReference type="InterPro" id="IPR048951">
    <property type="entry name" value="Ppx_C"/>
</dbReference>
<comment type="caution">
    <text evidence="3">The sequence shown here is derived from an EMBL/GenBank/DDBJ whole genome shotgun (WGS) entry which is preliminary data.</text>
</comment>
<evidence type="ECO:0000313" key="3">
    <source>
        <dbReference type="EMBL" id="GGB61065.1"/>
    </source>
</evidence>
<reference evidence="4" key="1">
    <citation type="journal article" date="2019" name="Int. J. Syst. Evol. Microbiol.">
        <title>The Global Catalogue of Microorganisms (GCM) 10K type strain sequencing project: providing services to taxonomists for standard genome sequencing and annotation.</title>
        <authorList>
            <consortium name="The Broad Institute Genomics Platform"/>
            <consortium name="The Broad Institute Genome Sequencing Center for Infectious Disease"/>
            <person name="Wu L."/>
            <person name="Ma J."/>
        </authorList>
    </citation>
    <scope>NUCLEOTIDE SEQUENCE [LARGE SCALE GENOMIC DNA]</scope>
    <source>
        <strain evidence="4">CGMCC 1.15928</strain>
    </source>
</reference>
<dbReference type="Gene3D" id="3.30.420.150">
    <property type="entry name" value="Exopolyphosphatase. Domain 2"/>
    <property type="match status" value="1"/>
</dbReference>
<dbReference type="Gene3D" id="3.30.420.40">
    <property type="match status" value="1"/>
</dbReference>
<dbReference type="Proteomes" id="UP000628854">
    <property type="component" value="Unassembled WGS sequence"/>
</dbReference>
<protein>
    <submittedName>
        <fullName evidence="3">Exopolyphosphatase</fullName>
    </submittedName>
</protein>
<accession>A0ABQ1J889</accession>
<dbReference type="CDD" id="cd24052">
    <property type="entry name" value="ASKHA_NBD_HpPPX-GppA-like"/>
    <property type="match status" value="1"/>
</dbReference>
<feature type="domain" description="Ppx/GppA phosphatase N-terminal" evidence="1">
    <location>
        <begin position="24"/>
        <end position="301"/>
    </location>
</feature>
<name>A0ABQ1J889_9PROT</name>
<dbReference type="SUPFAM" id="SSF109604">
    <property type="entry name" value="HD-domain/PDEase-like"/>
    <property type="match status" value="1"/>
</dbReference>
<dbReference type="EMBL" id="BMKF01000001">
    <property type="protein sequence ID" value="GGB61065.1"/>
    <property type="molecule type" value="Genomic_DNA"/>
</dbReference>
<dbReference type="PANTHER" id="PTHR30005:SF0">
    <property type="entry name" value="RETROGRADE REGULATION PROTEIN 2"/>
    <property type="match status" value="1"/>
</dbReference>
<dbReference type="RefSeq" id="WP_084393574.1">
    <property type="nucleotide sequence ID" value="NZ_BMKF01000001.1"/>
</dbReference>
<dbReference type="Gene3D" id="1.10.3210.10">
    <property type="entry name" value="Hypothetical protein af1432"/>
    <property type="match status" value="1"/>
</dbReference>
<dbReference type="InterPro" id="IPR043129">
    <property type="entry name" value="ATPase_NBD"/>
</dbReference>
<dbReference type="Pfam" id="PF02541">
    <property type="entry name" value="Ppx-GppA"/>
    <property type="match status" value="1"/>
</dbReference>
<evidence type="ECO:0000313" key="4">
    <source>
        <dbReference type="Proteomes" id="UP000628854"/>
    </source>
</evidence>
<dbReference type="Pfam" id="PF21697">
    <property type="entry name" value="Ppx_C"/>
    <property type="match status" value="1"/>
</dbReference>